<accession>A0A5C6CXJ5</accession>
<keyword evidence="1" id="KW-0472">Membrane</keyword>
<dbReference type="EMBL" id="SJPS01000002">
    <property type="protein sequence ID" value="TWU28191.1"/>
    <property type="molecule type" value="Genomic_DNA"/>
</dbReference>
<comment type="caution">
    <text evidence="2">The sequence shown here is derived from an EMBL/GenBank/DDBJ whole genome shotgun (WGS) entry which is preliminary data.</text>
</comment>
<dbReference type="RefSeq" id="WP_146449392.1">
    <property type="nucleotide sequence ID" value="NZ_SJPS01000002.1"/>
</dbReference>
<reference evidence="2 3" key="1">
    <citation type="submission" date="2019-02" db="EMBL/GenBank/DDBJ databases">
        <title>Deep-cultivation of Planctomycetes and their phenomic and genomic characterization uncovers novel biology.</title>
        <authorList>
            <person name="Wiegand S."/>
            <person name="Jogler M."/>
            <person name="Boedeker C."/>
            <person name="Pinto D."/>
            <person name="Vollmers J."/>
            <person name="Rivas-Marin E."/>
            <person name="Kohn T."/>
            <person name="Peeters S.H."/>
            <person name="Heuer A."/>
            <person name="Rast P."/>
            <person name="Oberbeckmann S."/>
            <person name="Bunk B."/>
            <person name="Jeske O."/>
            <person name="Meyerdierks A."/>
            <person name="Storesund J.E."/>
            <person name="Kallscheuer N."/>
            <person name="Luecker S."/>
            <person name="Lage O.M."/>
            <person name="Pohl T."/>
            <person name="Merkel B.J."/>
            <person name="Hornburger P."/>
            <person name="Mueller R.-W."/>
            <person name="Bruemmer F."/>
            <person name="Labrenz M."/>
            <person name="Spormann A.M."/>
            <person name="Op Den Camp H."/>
            <person name="Overmann J."/>
            <person name="Amann R."/>
            <person name="Jetten M.S.M."/>
            <person name="Mascher T."/>
            <person name="Medema M.H."/>
            <person name="Devos D.P."/>
            <person name="Kaster A.-K."/>
            <person name="Ovreas L."/>
            <person name="Rohde M."/>
            <person name="Galperin M.Y."/>
            <person name="Jogler C."/>
        </authorList>
    </citation>
    <scope>NUCLEOTIDE SEQUENCE [LARGE SCALE GENOMIC DNA]</scope>
    <source>
        <strain evidence="2 3">Pla144</strain>
    </source>
</reference>
<keyword evidence="1" id="KW-1133">Transmembrane helix</keyword>
<feature type="transmembrane region" description="Helical" evidence="1">
    <location>
        <begin position="71"/>
        <end position="89"/>
    </location>
</feature>
<gene>
    <name evidence="2" type="ORF">Pla144_14780</name>
</gene>
<sequence length="285" mass="31464">MQTSTTNFPRIKLLIAIHLLVGIAPLAMFSLPETNWMFPAMWALSSLSIAQIMLLSFWVGMGRNRGVGRTIGAFGGTAYVSFWPMMAQFLAFPDNAYDSLFTKEFLVEFSSYGALVLLLSCAFLLIRRKGISLVHLSELNTQIEVTRLRYSTFHLLLLMSICSVVLSLTKIAQPSEQTSIGFGSWTHVAGLILMLVVFLMNNLCAAWATLSLNSPWSRIALVIGIAFLSGVSFAVAFGYHSFSWFMVISASLIPVLATTIVVASLLVVRSNDYRVVRNQMLRAAT</sequence>
<protein>
    <submittedName>
        <fullName evidence="2">Uncharacterized protein</fullName>
    </submittedName>
</protein>
<evidence type="ECO:0000256" key="1">
    <source>
        <dbReference type="SAM" id="Phobius"/>
    </source>
</evidence>
<feature type="transmembrane region" description="Helical" evidence="1">
    <location>
        <begin position="148"/>
        <end position="168"/>
    </location>
</feature>
<feature type="transmembrane region" description="Helical" evidence="1">
    <location>
        <begin position="219"/>
        <end position="239"/>
    </location>
</feature>
<keyword evidence="1" id="KW-0812">Transmembrane</keyword>
<proteinExistence type="predicted"/>
<name>A0A5C6CXJ5_9BACT</name>
<keyword evidence="3" id="KW-1185">Reference proteome</keyword>
<dbReference type="Proteomes" id="UP000318437">
    <property type="component" value="Unassembled WGS sequence"/>
</dbReference>
<feature type="transmembrane region" description="Helical" evidence="1">
    <location>
        <begin position="188"/>
        <end position="212"/>
    </location>
</feature>
<feature type="transmembrane region" description="Helical" evidence="1">
    <location>
        <begin position="12"/>
        <end position="31"/>
    </location>
</feature>
<feature type="transmembrane region" description="Helical" evidence="1">
    <location>
        <begin position="109"/>
        <end position="127"/>
    </location>
</feature>
<feature type="transmembrane region" description="Helical" evidence="1">
    <location>
        <begin position="245"/>
        <end position="268"/>
    </location>
</feature>
<dbReference type="AlphaFoldDB" id="A0A5C6CXJ5"/>
<evidence type="ECO:0000313" key="2">
    <source>
        <dbReference type="EMBL" id="TWU28191.1"/>
    </source>
</evidence>
<feature type="transmembrane region" description="Helical" evidence="1">
    <location>
        <begin position="37"/>
        <end position="59"/>
    </location>
</feature>
<organism evidence="2 3">
    <name type="scientific">Bythopirellula polymerisocia</name>
    <dbReference type="NCBI Taxonomy" id="2528003"/>
    <lineage>
        <taxon>Bacteria</taxon>
        <taxon>Pseudomonadati</taxon>
        <taxon>Planctomycetota</taxon>
        <taxon>Planctomycetia</taxon>
        <taxon>Pirellulales</taxon>
        <taxon>Lacipirellulaceae</taxon>
        <taxon>Bythopirellula</taxon>
    </lineage>
</organism>
<evidence type="ECO:0000313" key="3">
    <source>
        <dbReference type="Proteomes" id="UP000318437"/>
    </source>
</evidence>